<feature type="signal peptide" evidence="1">
    <location>
        <begin position="1"/>
        <end position="27"/>
    </location>
</feature>
<dbReference type="RefSeq" id="WP_209702437.1">
    <property type="nucleotide sequence ID" value="NZ_JAGGLM010000012.1"/>
</dbReference>
<comment type="caution">
    <text evidence="2">The sequence shown here is derived from an EMBL/GenBank/DDBJ whole genome shotgun (WGS) entry which is preliminary data.</text>
</comment>
<reference evidence="2 3" key="1">
    <citation type="submission" date="2021-03" db="EMBL/GenBank/DDBJ databases">
        <title>Genomic Encyclopedia of Type Strains, Phase IV (KMG-IV): sequencing the most valuable type-strain genomes for metagenomic binning, comparative biology and taxonomic classification.</title>
        <authorList>
            <person name="Goeker M."/>
        </authorList>
    </citation>
    <scope>NUCLEOTIDE SEQUENCE [LARGE SCALE GENOMIC DNA]</scope>
    <source>
        <strain evidence="2 3">DSM 28783</strain>
    </source>
</reference>
<organism evidence="2 3">
    <name type="scientific">Clostridium algifaecis</name>
    <dbReference type="NCBI Taxonomy" id="1472040"/>
    <lineage>
        <taxon>Bacteria</taxon>
        <taxon>Bacillati</taxon>
        <taxon>Bacillota</taxon>
        <taxon>Clostridia</taxon>
        <taxon>Eubacteriales</taxon>
        <taxon>Clostridiaceae</taxon>
        <taxon>Clostridium</taxon>
    </lineage>
</organism>
<gene>
    <name evidence="2" type="ORF">J2Z42_001992</name>
</gene>
<keyword evidence="1" id="KW-0732">Signal</keyword>
<proteinExistence type="predicted"/>
<protein>
    <submittedName>
        <fullName evidence="2">Competence protein ComGC</fullName>
    </submittedName>
</protein>
<evidence type="ECO:0000256" key="1">
    <source>
        <dbReference type="SAM" id="SignalP"/>
    </source>
</evidence>
<evidence type="ECO:0000313" key="3">
    <source>
        <dbReference type="Proteomes" id="UP001519307"/>
    </source>
</evidence>
<sequence>MLKRNIKIISALALVASIGTGFTTVNAASLSNNKTKAAYYANKDFKKGNSAHLLKTKLDALVKAGTITQDQETAALNLLTPSKTIKQKSANSLKTKLDTLVKAGTITQDQETAIINSKEQQETERKAEMNKVKNMTQAERKAYFESKKTAGKTNFLDSLVTAGTITKDQETAIQNLLKPNKDANVGKEKFANFLKTKLDTLVTAGTITQDQETAIINSLTSFTNKTSQN</sequence>
<name>A0ABS4KTC3_9CLOT</name>
<accession>A0ABS4KTC3</accession>
<feature type="chain" id="PRO_5045443375" evidence="1">
    <location>
        <begin position="28"/>
        <end position="229"/>
    </location>
</feature>
<keyword evidence="3" id="KW-1185">Reference proteome</keyword>
<evidence type="ECO:0000313" key="2">
    <source>
        <dbReference type="EMBL" id="MBP2033289.1"/>
    </source>
</evidence>
<dbReference type="Proteomes" id="UP001519307">
    <property type="component" value="Unassembled WGS sequence"/>
</dbReference>
<dbReference type="EMBL" id="JAGGLM010000012">
    <property type="protein sequence ID" value="MBP2033289.1"/>
    <property type="molecule type" value="Genomic_DNA"/>
</dbReference>